<feature type="active site" description="Schiff-base intermediate with substrate" evidence="12 14">
    <location>
        <position position="200"/>
    </location>
</feature>
<dbReference type="InterPro" id="IPR002220">
    <property type="entry name" value="DapA-like"/>
</dbReference>
<dbReference type="PROSITE" id="PS00665">
    <property type="entry name" value="DHDPS_1"/>
    <property type="match status" value="1"/>
</dbReference>
<keyword evidence="6 12" id="KW-0028">Amino-acid biosynthesis</keyword>
<dbReference type="Pfam" id="PF00701">
    <property type="entry name" value="DHDPS"/>
    <property type="match status" value="1"/>
</dbReference>
<dbReference type="PIRSF" id="PIRSF001365">
    <property type="entry name" value="DHDPS"/>
    <property type="match status" value="1"/>
</dbReference>
<evidence type="ECO:0000256" key="1">
    <source>
        <dbReference type="ARBA" id="ARBA00003294"/>
    </source>
</evidence>
<accession>A0A1H2SNT5</accession>
<organism evidence="16 17">
    <name type="scientific">Marininema mesophilum</name>
    <dbReference type="NCBI Taxonomy" id="1048340"/>
    <lineage>
        <taxon>Bacteria</taxon>
        <taxon>Bacillati</taxon>
        <taxon>Bacillota</taxon>
        <taxon>Bacilli</taxon>
        <taxon>Bacillales</taxon>
        <taxon>Thermoactinomycetaceae</taxon>
        <taxon>Marininema</taxon>
    </lineage>
</organism>
<evidence type="ECO:0000256" key="5">
    <source>
        <dbReference type="ARBA" id="ARBA00022490"/>
    </source>
</evidence>
<dbReference type="HAMAP" id="MF_00418">
    <property type="entry name" value="DapA"/>
    <property type="match status" value="1"/>
</dbReference>
<keyword evidence="5 12" id="KW-0963">Cytoplasm</keyword>
<reference evidence="16 17" key="1">
    <citation type="submission" date="2016-10" db="EMBL/GenBank/DDBJ databases">
        <authorList>
            <person name="de Groot N.N."/>
        </authorList>
    </citation>
    <scope>NUCLEOTIDE SEQUENCE [LARGE SCALE GENOMIC DNA]</scope>
    <source>
        <strain evidence="16 17">DSM 45610</strain>
    </source>
</reference>
<comment type="subunit">
    <text evidence="12">Homotetramer; dimer of dimers.</text>
</comment>
<keyword evidence="10 12" id="KW-0704">Schiff base</keyword>
<evidence type="ECO:0000256" key="15">
    <source>
        <dbReference type="PIRSR" id="PIRSR001365-2"/>
    </source>
</evidence>
<dbReference type="NCBIfam" id="TIGR00674">
    <property type="entry name" value="dapA"/>
    <property type="match status" value="1"/>
</dbReference>
<feature type="site" description="Part of a proton relay during catalysis" evidence="12">
    <location>
        <position position="145"/>
    </location>
</feature>
<keyword evidence="17" id="KW-1185">Reference proteome</keyword>
<evidence type="ECO:0000313" key="17">
    <source>
        <dbReference type="Proteomes" id="UP000198534"/>
    </source>
</evidence>
<dbReference type="EC" id="4.3.3.7" evidence="4 12"/>
<dbReference type="PRINTS" id="PR00146">
    <property type="entry name" value="DHPICSNTHASE"/>
</dbReference>
<feature type="active site" description="Proton donor/acceptor" evidence="12 14">
    <location>
        <position position="171"/>
    </location>
</feature>
<keyword evidence="7 12" id="KW-0220">Diaminopimelate biosynthesis</keyword>
<comment type="function">
    <text evidence="1 12">Catalyzes the condensation of (S)-aspartate-beta-semialdehyde [(S)-ASA] and pyruvate to 4-hydroxy-tetrahydrodipicolinate (HTPA).</text>
</comment>
<evidence type="ECO:0000313" key="16">
    <source>
        <dbReference type="EMBL" id="SDW33248.1"/>
    </source>
</evidence>
<evidence type="ECO:0000256" key="10">
    <source>
        <dbReference type="ARBA" id="ARBA00023270"/>
    </source>
</evidence>
<feature type="binding site" evidence="12 15">
    <location>
        <position position="242"/>
    </location>
    <ligand>
        <name>pyruvate</name>
        <dbReference type="ChEBI" id="CHEBI:15361"/>
    </ligand>
</feature>
<evidence type="ECO:0000256" key="14">
    <source>
        <dbReference type="PIRSR" id="PIRSR001365-1"/>
    </source>
</evidence>
<dbReference type="SUPFAM" id="SSF51569">
    <property type="entry name" value="Aldolase"/>
    <property type="match status" value="1"/>
</dbReference>
<evidence type="ECO:0000256" key="12">
    <source>
        <dbReference type="HAMAP-Rule" id="MF_00418"/>
    </source>
</evidence>
<dbReference type="CDD" id="cd00950">
    <property type="entry name" value="DHDPS"/>
    <property type="match status" value="1"/>
</dbReference>
<dbReference type="InterPro" id="IPR005263">
    <property type="entry name" value="DapA"/>
</dbReference>
<dbReference type="GO" id="GO:0019877">
    <property type="term" value="P:diaminopimelate biosynthetic process"/>
    <property type="evidence" value="ECO:0007669"/>
    <property type="project" value="UniProtKB-UniRule"/>
</dbReference>
<evidence type="ECO:0000256" key="13">
    <source>
        <dbReference type="PIRNR" id="PIRNR001365"/>
    </source>
</evidence>
<dbReference type="InterPro" id="IPR020624">
    <property type="entry name" value="Schiff_base-form_aldolases_CS"/>
</dbReference>
<dbReference type="InterPro" id="IPR020625">
    <property type="entry name" value="Schiff_base-form_aldolases_AS"/>
</dbReference>
<evidence type="ECO:0000256" key="7">
    <source>
        <dbReference type="ARBA" id="ARBA00022915"/>
    </source>
</evidence>
<keyword evidence="9 12" id="KW-0456">Lyase</keyword>
<dbReference type="SMART" id="SM01130">
    <property type="entry name" value="DHDPS"/>
    <property type="match status" value="1"/>
</dbReference>
<evidence type="ECO:0000256" key="6">
    <source>
        <dbReference type="ARBA" id="ARBA00022605"/>
    </source>
</evidence>
<name>A0A1H2SNT5_9BACL</name>
<comment type="similarity">
    <text evidence="3 12 13">Belongs to the DapA family.</text>
</comment>
<sequence length="331" mass="36273">MPCVPFIINLISIKRIFNKSKSIQQSLDRSVFRGLDTVKFVRIMTAMITPMNAECDIDWSGVEAVLEHLVATGTEGVVVSGTTGESPTLTHEEKVQLYTFVAEKARGRVKVIAGAGSNNTRASMELTKEATACGVDGIMLVAPYYNKPTQEGLYQHFRTIAKSTTLPVMVYNVPGRTSVNMSADTMVRLASDVENITAIKEASGNLVQVMDVITNKPIDVEVHSGVDELNLPYLSVGGNGAVSVASHLVGQEMKEMFEAFDRGEIAQAAQIQRKHLPLIRALFMTSSPAPLKYALSRIGVCDEHVRMPVIPLSEEEKEVMNHLLEDLQILR</sequence>
<feature type="binding site" evidence="12 15">
    <location>
        <position position="83"/>
    </location>
    <ligand>
        <name>pyruvate</name>
        <dbReference type="ChEBI" id="CHEBI:15361"/>
    </ligand>
</feature>
<dbReference type="InterPro" id="IPR013785">
    <property type="entry name" value="Aldolase_TIM"/>
</dbReference>
<evidence type="ECO:0000256" key="2">
    <source>
        <dbReference type="ARBA" id="ARBA00005120"/>
    </source>
</evidence>
<dbReference type="STRING" id="1048340.SAMN05444487_102265"/>
<evidence type="ECO:0000256" key="4">
    <source>
        <dbReference type="ARBA" id="ARBA00012086"/>
    </source>
</evidence>
<dbReference type="GO" id="GO:0009089">
    <property type="term" value="P:lysine biosynthetic process via diaminopimelate"/>
    <property type="evidence" value="ECO:0007669"/>
    <property type="project" value="UniProtKB-UniRule"/>
</dbReference>
<evidence type="ECO:0000256" key="8">
    <source>
        <dbReference type="ARBA" id="ARBA00023154"/>
    </source>
</evidence>
<evidence type="ECO:0000256" key="3">
    <source>
        <dbReference type="ARBA" id="ARBA00007592"/>
    </source>
</evidence>
<comment type="caution">
    <text evidence="12">Was originally thought to be a dihydrodipicolinate synthase (DHDPS), catalyzing the condensation of (S)-aspartate-beta-semialdehyde [(S)-ASA] and pyruvate to dihydrodipicolinate (DHDP). However, it was shown in E.coli that the product of the enzymatic reaction is not dihydrodipicolinate but in fact (4S)-4-hydroxy-2,3,4,5-tetrahydro-(2S)-dipicolinic acid (HTPA), and that the consecutive dehydration reaction leading to DHDP is not spontaneous but catalyzed by DapB.</text>
</comment>
<protein>
    <recommendedName>
        <fullName evidence="4 12">4-hydroxy-tetrahydrodipicolinate synthase</fullName>
        <shortName evidence="12">HTPA synthase</shortName>
        <ecNumber evidence="4 12">4.3.3.7</ecNumber>
    </recommendedName>
</protein>
<evidence type="ECO:0000256" key="11">
    <source>
        <dbReference type="ARBA" id="ARBA00047836"/>
    </source>
</evidence>
<dbReference type="GO" id="GO:0008840">
    <property type="term" value="F:4-hydroxy-tetrahydrodipicolinate synthase activity"/>
    <property type="evidence" value="ECO:0007669"/>
    <property type="project" value="UniProtKB-UniRule"/>
</dbReference>
<keyword evidence="8 12" id="KW-0457">Lysine biosynthesis</keyword>
<dbReference type="Gene3D" id="3.20.20.70">
    <property type="entry name" value="Aldolase class I"/>
    <property type="match status" value="1"/>
</dbReference>
<dbReference type="UniPathway" id="UPA00034">
    <property type="reaction ID" value="UER00017"/>
</dbReference>
<dbReference type="AlphaFoldDB" id="A0A1H2SNT5"/>
<dbReference type="PANTHER" id="PTHR12128">
    <property type="entry name" value="DIHYDRODIPICOLINATE SYNTHASE"/>
    <property type="match status" value="1"/>
</dbReference>
<evidence type="ECO:0000256" key="9">
    <source>
        <dbReference type="ARBA" id="ARBA00023239"/>
    </source>
</evidence>
<feature type="site" description="Part of a proton relay during catalysis" evidence="12">
    <location>
        <position position="82"/>
    </location>
</feature>
<dbReference type="PROSITE" id="PS00666">
    <property type="entry name" value="DHDPS_2"/>
    <property type="match status" value="1"/>
</dbReference>
<proteinExistence type="inferred from homology"/>
<comment type="catalytic activity">
    <reaction evidence="11 12">
        <text>L-aspartate 4-semialdehyde + pyruvate = (2S,4S)-4-hydroxy-2,3,4,5-tetrahydrodipicolinate + H2O + H(+)</text>
        <dbReference type="Rhea" id="RHEA:34171"/>
        <dbReference type="ChEBI" id="CHEBI:15361"/>
        <dbReference type="ChEBI" id="CHEBI:15377"/>
        <dbReference type="ChEBI" id="CHEBI:15378"/>
        <dbReference type="ChEBI" id="CHEBI:67139"/>
        <dbReference type="ChEBI" id="CHEBI:537519"/>
        <dbReference type="EC" id="4.3.3.7"/>
    </reaction>
</comment>
<dbReference type="Proteomes" id="UP000198534">
    <property type="component" value="Unassembled WGS sequence"/>
</dbReference>
<dbReference type="PANTHER" id="PTHR12128:SF66">
    <property type="entry name" value="4-HYDROXY-2-OXOGLUTARATE ALDOLASE, MITOCHONDRIAL"/>
    <property type="match status" value="1"/>
</dbReference>
<dbReference type="EMBL" id="FNNQ01000002">
    <property type="protein sequence ID" value="SDW33248.1"/>
    <property type="molecule type" value="Genomic_DNA"/>
</dbReference>
<comment type="subcellular location">
    <subcellularLocation>
        <location evidence="12">Cytoplasm</location>
    </subcellularLocation>
</comment>
<dbReference type="GO" id="GO:0005829">
    <property type="term" value="C:cytosol"/>
    <property type="evidence" value="ECO:0007669"/>
    <property type="project" value="TreeGrafter"/>
</dbReference>
<gene>
    <name evidence="12" type="primary">dapA</name>
    <name evidence="16" type="ORF">SAMN05444487_102265</name>
</gene>
<comment type="pathway">
    <text evidence="2 12">Amino-acid biosynthesis; L-lysine biosynthesis via DAP pathway; (S)-tetrahydrodipicolinate from L-aspartate: step 3/4.</text>
</comment>